<evidence type="ECO:0000313" key="3">
    <source>
        <dbReference type="EMBL" id="CAK9075868.1"/>
    </source>
</evidence>
<dbReference type="SUPFAM" id="SSF53474">
    <property type="entry name" value="alpha/beta-Hydrolases"/>
    <property type="match status" value="1"/>
</dbReference>
<dbReference type="PANTHER" id="PTHR45856">
    <property type="entry name" value="ALPHA/BETA-HYDROLASES SUPERFAMILY PROTEIN"/>
    <property type="match status" value="1"/>
</dbReference>
<dbReference type="InterPro" id="IPR029058">
    <property type="entry name" value="AB_hydrolase_fold"/>
</dbReference>
<organism evidence="3 4">
    <name type="scientific">Durusdinium trenchii</name>
    <dbReference type="NCBI Taxonomy" id="1381693"/>
    <lineage>
        <taxon>Eukaryota</taxon>
        <taxon>Sar</taxon>
        <taxon>Alveolata</taxon>
        <taxon>Dinophyceae</taxon>
        <taxon>Suessiales</taxon>
        <taxon>Symbiodiniaceae</taxon>
        <taxon>Durusdinium</taxon>
    </lineage>
</organism>
<dbReference type="PANTHER" id="PTHR45856:SF24">
    <property type="entry name" value="FUNGAL LIPASE-LIKE DOMAIN-CONTAINING PROTEIN"/>
    <property type="match status" value="1"/>
</dbReference>
<keyword evidence="1" id="KW-0732">Signal</keyword>
<dbReference type="Pfam" id="PF01764">
    <property type="entry name" value="Lipase_3"/>
    <property type="match status" value="1"/>
</dbReference>
<dbReference type="Proteomes" id="UP001642464">
    <property type="component" value="Unassembled WGS sequence"/>
</dbReference>
<dbReference type="InterPro" id="IPR002921">
    <property type="entry name" value="Fungal_lipase-type"/>
</dbReference>
<evidence type="ECO:0000313" key="4">
    <source>
        <dbReference type="Proteomes" id="UP001642464"/>
    </source>
</evidence>
<proteinExistence type="predicted"/>
<comment type="caution">
    <text evidence="3">The sequence shown here is derived from an EMBL/GenBank/DDBJ whole genome shotgun (WGS) entry which is preliminary data.</text>
</comment>
<reference evidence="3 4" key="1">
    <citation type="submission" date="2024-02" db="EMBL/GenBank/DDBJ databases">
        <authorList>
            <person name="Chen Y."/>
            <person name="Shah S."/>
            <person name="Dougan E. K."/>
            <person name="Thang M."/>
            <person name="Chan C."/>
        </authorList>
    </citation>
    <scope>NUCLEOTIDE SEQUENCE [LARGE SCALE GENOMIC DNA]</scope>
</reference>
<feature type="domain" description="Fungal lipase-type" evidence="2">
    <location>
        <begin position="99"/>
        <end position="243"/>
    </location>
</feature>
<dbReference type="Gene3D" id="3.40.50.1820">
    <property type="entry name" value="alpha/beta hydrolase"/>
    <property type="match status" value="1"/>
</dbReference>
<protein>
    <submittedName>
        <fullName evidence="3">Mono- and diacylglycerol lipase (MDGL)</fullName>
    </submittedName>
</protein>
<evidence type="ECO:0000256" key="1">
    <source>
        <dbReference type="SAM" id="SignalP"/>
    </source>
</evidence>
<feature type="signal peptide" evidence="1">
    <location>
        <begin position="1"/>
        <end position="16"/>
    </location>
</feature>
<accession>A0ABP0PIL6</accession>
<name>A0ABP0PIL6_9DINO</name>
<gene>
    <name evidence="3" type="ORF">SCF082_LOCUS36671</name>
</gene>
<feature type="chain" id="PRO_5045789345" evidence="1">
    <location>
        <begin position="17"/>
        <end position="317"/>
    </location>
</feature>
<dbReference type="InterPro" id="IPR051218">
    <property type="entry name" value="Sec_MonoDiacylglyc_Lipase"/>
</dbReference>
<keyword evidence="4" id="KW-1185">Reference proteome</keyword>
<sequence>MALLALLLLAAGGVSSEATTSFDWPYEEDVARAFASLTSASYCGADEGLMNWTCRECEDVDLRLNLSTLRFVERRELIQPNSTFVLLARVSTRTTSGCVLSFRGSTTVTNWIEDFRFWNTPVPFSWCKGCYVEAGFSSIWHSVKDEVQLKLGQMGCVPVNQRASVSSTSNLYITGHSLGAAVGTIAMCSLEASGYNVGLSYLFESPRVGNTPFTEAFDHEFARRIPMYRITHSRDPVPHLPPRYLTGFRYAHVNYEVFYDENGVWHFCTQEEDRNCSDRYSLPQTLRYTSDHCASPLAASGSLCHCPLHRHSSTILV</sequence>
<dbReference type="EMBL" id="CAXAMM010036524">
    <property type="protein sequence ID" value="CAK9075868.1"/>
    <property type="molecule type" value="Genomic_DNA"/>
</dbReference>
<dbReference type="CDD" id="cd00519">
    <property type="entry name" value="Lipase_3"/>
    <property type="match status" value="1"/>
</dbReference>
<evidence type="ECO:0000259" key="2">
    <source>
        <dbReference type="Pfam" id="PF01764"/>
    </source>
</evidence>